<evidence type="ECO:0000313" key="3">
    <source>
        <dbReference type="Proteomes" id="UP000007947"/>
    </source>
</evidence>
<accession>F5XHY8</accession>
<dbReference type="Pfam" id="PF03756">
    <property type="entry name" value="AfsA"/>
    <property type="match status" value="1"/>
</dbReference>
<gene>
    <name evidence="2" type="ordered locus">MLP_02690</name>
</gene>
<dbReference type="OrthoDB" id="7838374at2"/>
<protein>
    <recommendedName>
        <fullName evidence="1">A-factor biosynthesis hotdog domain-containing protein</fullName>
    </recommendedName>
</protein>
<dbReference type="HOGENOM" id="CLU_972582_0_0_11"/>
<organism evidence="2 3">
    <name type="scientific">Microlunatus phosphovorus (strain ATCC 700054 / DSM 10555 / JCM 9379 / NBRC 101784 / NCIMB 13414 / VKM Ac-1990 / NM-1)</name>
    <dbReference type="NCBI Taxonomy" id="1032480"/>
    <lineage>
        <taxon>Bacteria</taxon>
        <taxon>Bacillati</taxon>
        <taxon>Actinomycetota</taxon>
        <taxon>Actinomycetes</taxon>
        <taxon>Propionibacteriales</taxon>
        <taxon>Propionibacteriaceae</taxon>
        <taxon>Microlunatus</taxon>
    </lineage>
</organism>
<evidence type="ECO:0000313" key="2">
    <source>
        <dbReference type="EMBL" id="BAK33283.1"/>
    </source>
</evidence>
<name>F5XHY8_MICPN</name>
<reference evidence="2 3" key="1">
    <citation type="submission" date="2011-05" db="EMBL/GenBank/DDBJ databases">
        <title>Whole genome sequence of Microlunatus phosphovorus NM-1.</title>
        <authorList>
            <person name="Hosoyama A."/>
            <person name="Sasaki K."/>
            <person name="Harada T."/>
            <person name="Igarashi R."/>
            <person name="Kawakoshi A."/>
            <person name="Sasagawa M."/>
            <person name="Fukada J."/>
            <person name="Nakamura S."/>
            <person name="Katano Y."/>
            <person name="Hanada S."/>
            <person name="Kamagata Y."/>
            <person name="Nakamura N."/>
            <person name="Yamazaki S."/>
            <person name="Fujita N."/>
        </authorList>
    </citation>
    <scope>NUCLEOTIDE SEQUENCE [LARGE SCALE GENOMIC DNA]</scope>
    <source>
        <strain evidence="3">ATCC 700054 / DSM 10555 / JCM 9379 / NBRC 101784 / NCIMB 13414 / VKM Ac-1990 / NM-1</strain>
    </source>
</reference>
<dbReference type="InterPro" id="IPR005509">
    <property type="entry name" value="AfsA_hotdog_dom"/>
</dbReference>
<proteinExistence type="predicted"/>
<sequence>MPLNCTDRSTASWREVTHKLHDENVMVTWVDAPERGELLALGDRCTVELSPRIEGCLLTSAAAQSPTLLTLEALRQAGLALAHVCGSAAVGVTMLANAIRLQWRRPPEHPPVRVWCSIVVTDVVYRRGRLHRLTFDAEICDETTPLAYGHGDMTCIPHAVYARMRRDAAMSEPAGRPPQPLSDVVVTDSRLTARTDWDTSDRLIFDHPLDHVPGMHFALAALRTHAALRGVDWTEDRGVELQFSTLAELDGDLTVSARREVGYTAIDFHQGGSTVATARCPDEVLA</sequence>
<evidence type="ECO:0000259" key="1">
    <source>
        <dbReference type="Pfam" id="PF03756"/>
    </source>
</evidence>
<feature type="domain" description="A-factor biosynthesis hotdog" evidence="1">
    <location>
        <begin position="58"/>
        <end position="155"/>
    </location>
</feature>
<dbReference type="RefSeq" id="WP_013861172.1">
    <property type="nucleotide sequence ID" value="NC_015635.1"/>
</dbReference>
<dbReference type="KEGG" id="mph:MLP_02690"/>
<dbReference type="AlphaFoldDB" id="F5XHY8"/>
<keyword evidence="3" id="KW-1185">Reference proteome</keyword>
<dbReference type="EMBL" id="AP012204">
    <property type="protein sequence ID" value="BAK33283.1"/>
    <property type="molecule type" value="Genomic_DNA"/>
</dbReference>
<dbReference type="Proteomes" id="UP000007947">
    <property type="component" value="Chromosome"/>
</dbReference>